<gene>
    <name evidence="1" type="ORF">BDV26DRAFT_286870</name>
</gene>
<dbReference type="Proteomes" id="UP000326198">
    <property type="component" value="Unassembled WGS sequence"/>
</dbReference>
<sequence length="280" mass="33077">MFDDRRRFEIGLENIAYAVRAGYAAIRPDLRTFTNGILYRWLEKGLWPPTSIYANEDEIWRQCSMDMMHVRIEKDSETKIMLRRVAQIRMYYWYEEQEKKTRESRDPTALVSGNDIRIKAIDTILQQYYINWDIIKDSSRDKLRKNFEAEKDVGKKWCQLVHYLSAGILVICDKKMDSQMNKKDFSSNDVYALAIFVINCYSGVSDVCQCFDAVVSIFIQKGLAKEDELHNWHDGLDWDLLQGRLQQMKEPPEQPVAWYQLTKPTENELTNYIRKALGRN</sequence>
<evidence type="ECO:0000313" key="1">
    <source>
        <dbReference type="EMBL" id="KAE8371344.1"/>
    </source>
</evidence>
<accession>A0A5N7AN88</accession>
<proteinExistence type="predicted"/>
<evidence type="ECO:0000313" key="2">
    <source>
        <dbReference type="Proteomes" id="UP000326198"/>
    </source>
</evidence>
<dbReference type="AlphaFoldDB" id="A0A5N7AN88"/>
<protein>
    <submittedName>
        <fullName evidence="1">Uncharacterized protein</fullName>
    </submittedName>
</protein>
<reference evidence="1 2" key="1">
    <citation type="submission" date="2019-04" db="EMBL/GenBank/DDBJ databases">
        <title>Friends and foes A comparative genomics studyof 23 Aspergillus species from section Flavi.</title>
        <authorList>
            <consortium name="DOE Joint Genome Institute"/>
            <person name="Kjaerbolling I."/>
            <person name="Vesth T."/>
            <person name="Frisvad J.C."/>
            <person name="Nybo J.L."/>
            <person name="Theobald S."/>
            <person name="Kildgaard S."/>
            <person name="Isbrandt T."/>
            <person name="Kuo A."/>
            <person name="Sato A."/>
            <person name="Lyhne E.K."/>
            <person name="Kogle M.E."/>
            <person name="Wiebenga A."/>
            <person name="Kun R.S."/>
            <person name="Lubbers R.J."/>
            <person name="Makela M.R."/>
            <person name="Barry K."/>
            <person name="Chovatia M."/>
            <person name="Clum A."/>
            <person name="Daum C."/>
            <person name="Haridas S."/>
            <person name="He G."/>
            <person name="LaButti K."/>
            <person name="Lipzen A."/>
            <person name="Mondo S."/>
            <person name="Riley R."/>
            <person name="Salamov A."/>
            <person name="Simmons B.A."/>
            <person name="Magnuson J.K."/>
            <person name="Henrissat B."/>
            <person name="Mortensen U.H."/>
            <person name="Larsen T.O."/>
            <person name="Devries R.P."/>
            <person name="Grigoriev I.V."/>
            <person name="Machida M."/>
            <person name="Baker S.E."/>
            <person name="Andersen M.R."/>
        </authorList>
    </citation>
    <scope>NUCLEOTIDE SEQUENCE [LARGE SCALE GENOMIC DNA]</scope>
    <source>
        <strain evidence="1 2">IBT 29228</strain>
    </source>
</reference>
<name>A0A5N7AN88_9EURO</name>
<organism evidence="1 2">
    <name type="scientific">Aspergillus bertholletiae</name>
    <dbReference type="NCBI Taxonomy" id="1226010"/>
    <lineage>
        <taxon>Eukaryota</taxon>
        <taxon>Fungi</taxon>
        <taxon>Dikarya</taxon>
        <taxon>Ascomycota</taxon>
        <taxon>Pezizomycotina</taxon>
        <taxon>Eurotiomycetes</taxon>
        <taxon>Eurotiomycetidae</taxon>
        <taxon>Eurotiales</taxon>
        <taxon>Aspergillaceae</taxon>
        <taxon>Aspergillus</taxon>
        <taxon>Aspergillus subgen. Circumdati</taxon>
    </lineage>
</organism>
<dbReference type="OrthoDB" id="4418944at2759"/>
<dbReference type="EMBL" id="ML736436">
    <property type="protein sequence ID" value="KAE8371344.1"/>
    <property type="molecule type" value="Genomic_DNA"/>
</dbReference>
<keyword evidence="2" id="KW-1185">Reference proteome</keyword>